<dbReference type="GO" id="GO:0016020">
    <property type="term" value="C:membrane"/>
    <property type="evidence" value="ECO:0007669"/>
    <property type="project" value="UniProtKB-SubCell"/>
</dbReference>
<keyword evidence="4 7" id="KW-1133">Transmembrane helix</keyword>
<protein>
    <recommendedName>
        <fullName evidence="10">Nucleobase-ascorbate transporter 3</fullName>
    </recommendedName>
</protein>
<feature type="region of interest" description="Disordered" evidence="6">
    <location>
        <begin position="1"/>
        <end position="34"/>
    </location>
</feature>
<dbReference type="NCBIfam" id="NF037981">
    <property type="entry name" value="NCS2_1"/>
    <property type="match status" value="1"/>
</dbReference>
<organism evidence="8 9">
    <name type="scientific">Saponaria officinalis</name>
    <name type="common">Common soapwort</name>
    <name type="synonym">Lychnis saponaria</name>
    <dbReference type="NCBI Taxonomy" id="3572"/>
    <lineage>
        <taxon>Eukaryota</taxon>
        <taxon>Viridiplantae</taxon>
        <taxon>Streptophyta</taxon>
        <taxon>Embryophyta</taxon>
        <taxon>Tracheophyta</taxon>
        <taxon>Spermatophyta</taxon>
        <taxon>Magnoliopsida</taxon>
        <taxon>eudicotyledons</taxon>
        <taxon>Gunneridae</taxon>
        <taxon>Pentapetalae</taxon>
        <taxon>Caryophyllales</taxon>
        <taxon>Caryophyllaceae</taxon>
        <taxon>Caryophylleae</taxon>
        <taxon>Saponaria</taxon>
    </lineage>
</organism>
<feature type="transmembrane region" description="Helical" evidence="7">
    <location>
        <begin position="299"/>
        <end position="318"/>
    </location>
</feature>
<dbReference type="EMBL" id="JBDFQZ010000002">
    <property type="protein sequence ID" value="KAK9748341.1"/>
    <property type="molecule type" value="Genomic_DNA"/>
</dbReference>
<feature type="transmembrane region" description="Helical" evidence="7">
    <location>
        <begin position="157"/>
        <end position="174"/>
    </location>
</feature>
<feature type="transmembrane region" description="Helical" evidence="7">
    <location>
        <begin position="415"/>
        <end position="435"/>
    </location>
</feature>
<evidence type="ECO:0000256" key="3">
    <source>
        <dbReference type="ARBA" id="ARBA00022692"/>
    </source>
</evidence>
<dbReference type="AlphaFoldDB" id="A0AAW1MRZ4"/>
<dbReference type="PANTHER" id="PTHR11119">
    <property type="entry name" value="XANTHINE-URACIL / VITAMIN C PERMEASE FAMILY MEMBER"/>
    <property type="match status" value="1"/>
</dbReference>
<comment type="similarity">
    <text evidence="2">Belongs to the nucleobase:cation symporter-2 (NCS2) (TC 2.A.40) family.</text>
</comment>
<proteinExistence type="inferred from homology"/>
<dbReference type="Pfam" id="PF00860">
    <property type="entry name" value="Xan_ur_permease"/>
    <property type="match status" value="1"/>
</dbReference>
<feature type="transmembrane region" description="Helical" evidence="7">
    <location>
        <begin position="447"/>
        <end position="465"/>
    </location>
</feature>
<comment type="caution">
    <text evidence="8">The sequence shown here is derived from an EMBL/GenBank/DDBJ whole genome shotgun (WGS) entry which is preliminary data.</text>
</comment>
<dbReference type="Proteomes" id="UP001443914">
    <property type="component" value="Unassembled WGS sequence"/>
</dbReference>
<feature type="transmembrane region" description="Helical" evidence="7">
    <location>
        <begin position="387"/>
        <end position="409"/>
    </location>
</feature>
<evidence type="ECO:0000256" key="4">
    <source>
        <dbReference type="ARBA" id="ARBA00022989"/>
    </source>
</evidence>
<comment type="subcellular location">
    <subcellularLocation>
        <location evidence="1">Membrane</location>
        <topology evidence="1">Multi-pass membrane protein</topology>
    </subcellularLocation>
</comment>
<evidence type="ECO:0000256" key="6">
    <source>
        <dbReference type="SAM" id="MobiDB-lite"/>
    </source>
</evidence>
<evidence type="ECO:0000256" key="5">
    <source>
        <dbReference type="ARBA" id="ARBA00023136"/>
    </source>
</evidence>
<evidence type="ECO:0000256" key="7">
    <source>
        <dbReference type="SAM" id="Phobius"/>
    </source>
</evidence>
<keyword evidence="9" id="KW-1185">Reference proteome</keyword>
<reference evidence="8" key="1">
    <citation type="submission" date="2024-03" db="EMBL/GenBank/DDBJ databases">
        <title>WGS assembly of Saponaria officinalis var. Norfolk2.</title>
        <authorList>
            <person name="Jenkins J."/>
            <person name="Shu S."/>
            <person name="Grimwood J."/>
            <person name="Barry K."/>
            <person name="Goodstein D."/>
            <person name="Schmutz J."/>
            <person name="Leebens-Mack J."/>
            <person name="Osbourn A."/>
        </authorList>
    </citation>
    <scope>NUCLEOTIDE SEQUENCE [LARGE SCALE GENOMIC DNA]</scope>
    <source>
        <strain evidence="8">JIC</strain>
    </source>
</reference>
<evidence type="ECO:0000313" key="9">
    <source>
        <dbReference type="Proteomes" id="UP001443914"/>
    </source>
</evidence>
<evidence type="ECO:0000256" key="1">
    <source>
        <dbReference type="ARBA" id="ARBA00004141"/>
    </source>
</evidence>
<keyword evidence="3 7" id="KW-0812">Transmembrane</keyword>
<feature type="transmembrane region" description="Helical" evidence="7">
    <location>
        <begin position="246"/>
        <end position="266"/>
    </location>
</feature>
<sequence length="554" mass="60208">MGEIGNHHHQHGHAPPQPVAAPPPGPQLPLGAAKGPFYPPQEQLQTLHYCIHSNPAWHQTCILAFQHYIVMLGTTVLIASSVVPAMGGNAGDKARVIQSLLFMSGINTLLQTLIGSRLPAVMGPSYAYIIPVMTIIHDSNDGTFNSNHQRFIHNIRTIQGSLIVSSFVSIILGYSKAWGNLARLFSPLVIVPVVSLVGLGLFTRGFPQLANCVEIGLPMLILLVLVQQHAKRLHPRAHSILERFALLLCIGFVWAFAAILTVGGVYNRVKEATKMSCRTDRSALISASPWVKVPYPFQWGAPIFSASSVFGMMGAALVSSAETTGTFYASARLSGATPPPAHVLSRSIGLQGISMLLDGLFGTIVGTSATVENAGLLGLTRVGSRRVVQVSTAFMIFFSIFGKFGAFFASIPLPIFAAIYCVLFGIVAANGISFIQFTNNNSMRNMYVLGLSLFLGISIPYYFLSYTMTENHGPVNTGGGWFNDILNTIFSSPPMVAIIVGVVLDNTLEARDSTAERGLPWWIPFLNRKGEVRNEEFYSLPLRVNEFMPTRFMR</sequence>
<name>A0AAW1MRZ4_SAPOF</name>
<gene>
    <name evidence="8" type="ORF">RND81_02G050800</name>
</gene>
<accession>A0AAW1MRZ4</accession>
<dbReference type="InterPro" id="IPR006043">
    <property type="entry name" value="NCS2"/>
</dbReference>
<evidence type="ECO:0000256" key="2">
    <source>
        <dbReference type="ARBA" id="ARBA00008821"/>
    </source>
</evidence>
<evidence type="ECO:0008006" key="10">
    <source>
        <dbReference type="Google" id="ProtNLM"/>
    </source>
</evidence>
<feature type="transmembrane region" description="Helical" evidence="7">
    <location>
        <begin position="181"/>
        <end position="202"/>
    </location>
</feature>
<feature type="transmembrane region" description="Helical" evidence="7">
    <location>
        <begin position="208"/>
        <end position="226"/>
    </location>
</feature>
<evidence type="ECO:0000313" key="8">
    <source>
        <dbReference type="EMBL" id="KAK9748341.1"/>
    </source>
</evidence>
<keyword evidence="5 7" id="KW-0472">Membrane</keyword>
<feature type="transmembrane region" description="Helical" evidence="7">
    <location>
        <begin position="485"/>
        <end position="504"/>
    </location>
</feature>
<dbReference type="GO" id="GO:0022857">
    <property type="term" value="F:transmembrane transporter activity"/>
    <property type="evidence" value="ECO:0007669"/>
    <property type="project" value="InterPro"/>
</dbReference>
<feature type="compositionally biased region" description="Pro residues" evidence="6">
    <location>
        <begin position="15"/>
        <end position="27"/>
    </location>
</feature>